<reference evidence="6" key="4">
    <citation type="submission" date="2022-01" db="UniProtKB">
        <authorList>
            <consortium name="EnsemblPlants"/>
        </authorList>
    </citation>
    <scope>IDENTIFICATION</scope>
    <source>
        <strain evidence="6">subsp. vulgare</strain>
    </source>
</reference>
<dbReference type="EnsemblPlants" id="HORVU.MOREX.r3.2HG0196590.1">
    <property type="protein sequence ID" value="HORVU.MOREX.r3.2HG0196590.1.CDS1"/>
    <property type="gene ID" value="HORVU.MOREX.r3.2HG0196590"/>
</dbReference>
<dbReference type="OrthoDB" id="631859at2759"/>
<dbReference type="Pfam" id="PF04043">
    <property type="entry name" value="PMEI"/>
    <property type="match status" value="1"/>
</dbReference>
<sequence length="204" mass="22393">MRISYIYHPTYSLTSTHKNISETQENRSSKAMRPSQALSLVTLLLLLASSSASVLQDTCRSFGSADMYTICIKFFKANKESALANKRGLAVIATGIVSATAVATRKRIAALITGDKDQKIQEELTYCYMLYSRAVGLFEEASKRIWSGKSDDAVKSLDSAMNIPRGCDDEFRKAGIKSPLDAENAEFEMECAITKAVTQLLPVV</sequence>
<organism evidence="5">
    <name type="scientific">Hordeum vulgare subsp. vulgare</name>
    <name type="common">Domesticated barley</name>
    <dbReference type="NCBI Taxonomy" id="112509"/>
    <lineage>
        <taxon>Eukaryota</taxon>
        <taxon>Viridiplantae</taxon>
        <taxon>Streptophyta</taxon>
        <taxon>Embryophyta</taxon>
        <taxon>Tracheophyta</taxon>
        <taxon>Spermatophyta</taxon>
        <taxon>Magnoliopsida</taxon>
        <taxon>Liliopsida</taxon>
        <taxon>Poales</taxon>
        <taxon>Poaceae</taxon>
        <taxon>BOP clade</taxon>
        <taxon>Pooideae</taxon>
        <taxon>Triticodae</taxon>
        <taxon>Triticeae</taxon>
        <taxon>Hordeinae</taxon>
        <taxon>Hordeum</taxon>
    </lineage>
</organism>
<dbReference type="SUPFAM" id="SSF101148">
    <property type="entry name" value="Plant invertase/pectin methylesterase inhibitor"/>
    <property type="match status" value="1"/>
</dbReference>
<evidence type="ECO:0000313" key="5">
    <source>
        <dbReference type="EMBL" id="BAK07228.1"/>
    </source>
</evidence>
<reference evidence="5" key="1">
    <citation type="journal article" date="2011" name="Plant Physiol.">
        <title>Comprehensive sequence analysis of 24,783 barley full-length cDNAs derived from 12 clone libraries.</title>
        <authorList>
            <person name="Matsumoto T."/>
            <person name="Tanaka T."/>
            <person name="Sakai H."/>
            <person name="Amano N."/>
            <person name="Kanamori H."/>
            <person name="Kurita K."/>
            <person name="Kikuta A."/>
            <person name="Kamiya K."/>
            <person name="Yamamoto M."/>
            <person name="Ikawa H."/>
            <person name="Fujii N."/>
            <person name="Hori K."/>
            <person name="Itoh T."/>
            <person name="Sato K."/>
        </authorList>
    </citation>
    <scope>NUCLEOTIDE SEQUENCE</scope>
    <source>
        <tissue evidence="5">Flower</tissue>
    </source>
</reference>
<dbReference type="GeneID" id="123430825"/>
<evidence type="ECO:0000256" key="3">
    <source>
        <dbReference type="ARBA" id="ARBA00038471"/>
    </source>
</evidence>
<name>F2EIQ6_HORVV</name>
<evidence type="ECO:0000259" key="4">
    <source>
        <dbReference type="SMART" id="SM00856"/>
    </source>
</evidence>
<dbReference type="Proteomes" id="UP000011116">
    <property type="component" value="Chromosome 2H"/>
</dbReference>
<dbReference type="GO" id="GO:0009505">
    <property type="term" value="C:plant-type cell wall"/>
    <property type="evidence" value="ECO:0000318"/>
    <property type="project" value="GO_Central"/>
</dbReference>
<dbReference type="PANTHER" id="PTHR35357">
    <property type="entry name" value="OS02G0537100 PROTEIN"/>
    <property type="match status" value="1"/>
</dbReference>
<dbReference type="SMART" id="SM00856">
    <property type="entry name" value="PMEI"/>
    <property type="match status" value="1"/>
</dbReference>
<dbReference type="GO" id="GO:0004857">
    <property type="term" value="F:enzyme inhibitor activity"/>
    <property type="evidence" value="ECO:0000318"/>
    <property type="project" value="GO_Central"/>
</dbReference>
<evidence type="ECO:0000313" key="6">
    <source>
        <dbReference type="EnsemblPlants" id="HORVU.MOREX.r3.2HG0196590.1.CDS1"/>
    </source>
</evidence>
<evidence type="ECO:0000256" key="1">
    <source>
        <dbReference type="ARBA" id="ARBA00022729"/>
    </source>
</evidence>
<dbReference type="RefSeq" id="XP_044970598.1">
    <property type="nucleotide sequence ID" value="XM_045114663.1"/>
</dbReference>
<dbReference type="GO" id="GO:0009827">
    <property type="term" value="P:plant-type cell wall modification"/>
    <property type="evidence" value="ECO:0000318"/>
    <property type="project" value="GO_Central"/>
</dbReference>
<evidence type="ECO:0000256" key="2">
    <source>
        <dbReference type="ARBA" id="ARBA00023157"/>
    </source>
</evidence>
<dbReference type="STRING" id="112509.F2EIQ6"/>
<dbReference type="KEGG" id="hvg:123430825"/>
<dbReference type="EMBL" id="AK376033">
    <property type="protein sequence ID" value="BAK07228.1"/>
    <property type="molecule type" value="mRNA"/>
</dbReference>
<dbReference type="OMA" id="MRISYIY"/>
<keyword evidence="1" id="KW-0732">Signal</keyword>
<reference evidence="7" key="2">
    <citation type="journal article" date="2012" name="Nature">
        <title>A physical, genetic and functional sequence assembly of the barley genome.</title>
        <authorList>
            <consortium name="The International Barley Genome Sequencing Consortium"/>
            <person name="Mayer K.F."/>
            <person name="Waugh R."/>
            <person name="Brown J.W."/>
            <person name="Schulman A."/>
            <person name="Langridge P."/>
            <person name="Platzer M."/>
            <person name="Fincher G.B."/>
            <person name="Muehlbauer G.J."/>
            <person name="Sato K."/>
            <person name="Close T.J."/>
            <person name="Wise R.P."/>
            <person name="Stein N."/>
        </authorList>
    </citation>
    <scope>NUCLEOTIDE SEQUENCE [LARGE SCALE GENOMIC DNA]</scope>
    <source>
        <strain evidence="7">cv. Morex</strain>
    </source>
</reference>
<dbReference type="Gramene" id="HORVU.MOREX.r3.2HG0196590.1">
    <property type="protein sequence ID" value="HORVU.MOREX.r3.2HG0196590.1.CDS1"/>
    <property type="gene ID" value="HORVU.MOREX.r3.2HG0196590"/>
</dbReference>
<reference evidence="6" key="3">
    <citation type="submission" date="2020-10" db="EMBL/GenBank/DDBJ databases">
        <authorList>
            <person name="Scholz U."/>
            <person name="Mascher M."/>
            <person name="Fiebig A."/>
        </authorList>
    </citation>
    <scope>NUCLEOTIDE SEQUENCE [LARGE SCALE GENOMIC DNA]</scope>
    <source>
        <strain evidence="6">cv. Morex</strain>
    </source>
</reference>
<dbReference type="SMR" id="F2EIQ6"/>
<evidence type="ECO:0000313" key="7">
    <source>
        <dbReference type="Proteomes" id="UP000011116"/>
    </source>
</evidence>
<dbReference type="InterPro" id="IPR006501">
    <property type="entry name" value="Pectinesterase_inhib_dom"/>
</dbReference>
<gene>
    <name evidence="6" type="primary">LOC123430825</name>
</gene>
<dbReference type="PANTHER" id="PTHR35357:SF24">
    <property type="entry name" value="OS04G0587200 PROTEIN"/>
    <property type="match status" value="1"/>
</dbReference>
<protein>
    <submittedName>
        <fullName evidence="5">Predicted protein</fullName>
    </submittedName>
</protein>
<comment type="similarity">
    <text evidence="3">Belongs to the PMEI family.</text>
</comment>
<dbReference type="Gene3D" id="1.20.140.40">
    <property type="entry name" value="Invertase/pectin methylesterase inhibitor family protein"/>
    <property type="match status" value="1"/>
</dbReference>
<dbReference type="AlphaFoldDB" id="F2EIQ6"/>
<dbReference type="InterPro" id="IPR035513">
    <property type="entry name" value="Invertase/methylesterase_inhib"/>
</dbReference>
<proteinExistence type="evidence at transcript level"/>
<keyword evidence="2" id="KW-1015">Disulfide bond</keyword>
<accession>F2EIQ6</accession>
<dbReference type="NCBIfam" id="TIGR01614">
    <property type="entry name" value="PME_inhib"/>
    <property type="match status" value="1"/>
</dbReference>
<keyword evidence="7" id="KW-1185">Reference proteome</keyword>
<feature type="domain" description="Pectinesterase inhibitor" evidence="4">
    <location>
        <begin position="50"/>
        <end position="197"/>
    </location>
</feature>